<comment type="similarity">
    <text evidence="1">Belongs to the UPF0065 (bug) family.</text>
</comment>
<comment type="caution">
    <text evidence="3">The sequence shown here is derived from an EMBL/GenBank/DDBJ whole genome shotgun (WGS) entry which is preliminary data.</text>
</comment>
<dbReference type="OrthoDB" id="7374807at2"/>
<evidence type="ECO:0000313" key="3">
    <source>
        <dbReference type="EMBL" id="GEP53610.1"/>
    </source>
</evidence>
<dbReference type="InterPro" id="IPR005064">
    <property type="entry name" value="BUG"/>
</dbReference>
<dbReference type="CDD" id="cd07012">
    <property type="entry name" value="PBP2_Bug_TTT"/>
    <property type="match status" value="1"/>
</dbReference>
<dbReference type="Pfam" id="PF03401">
    <property type="entry name" value="TctC"/>
    <property type="match status" value="1"/>
</dbReference>
<dbReference type="RefSeq" id="WP_147146418.1">
    <property type="nucleotide sequence ID" value="NZ_BKAJ01000013.1"/>
</dbReference>
<organism evidence="3 4">
    <name type="scientific">Reyranella soli</name>
    <dbReference type="NCBI Taxonomy" id="1230389"/>
    <lineage>
        <taxon>Bacteria</taxon>
        <taxon>Pseudomonadati</taxon>
        <taxon>Pseudomonadota</taxon>
        <taxon>Alphaproteobacteria</taxon>
        <taxon>Hyphomicrobiales</taxon>
        <taxon>Reyranellaceae</taxon>
        <taxon>Reyranella</taxon>
    </lineage>
</organism>
<dbReference type="AlphaFoldDB" id="A0A512N3P0"/>
<dbReference type="PANTHER" id="PTHR42928">
    <property type="entry name" value="TRICARBOXYLATE-BINDING PROTEIN"/>
    <property type="match status" value="1"/>
</dbReference>
<proteinExistence type="inferred from homology"/>
<dbReference type="InterPro" id="IPR042100">
    <property type="entry name" value="Bug_dom1"/>
</dbReference>
<name>A0A512N3P0_9HYPH</name>
<keyword evidence="4" id="KW-1185">Reference proteome</keyword>
<accession>A0A512N3P0</accession>
<dbReference type="Gene3D" id="3.40.190.150">
    <property type="entry name" value="Bordetella uptake gene, domain 1"/>
    <property type="match status" value="1"/>
</dbReference>
<feature type="signal peptide" evidence="2">
    <location>
        <begin position="1"/>
        <end position="24"/>
    </location>
</feature>
<protein>
    <submittedName>
        <fullName evidence="3">MFS transporter</fullName>
    </submittedName>
</protein>
<dbReference type="EMBL" id="BKAJ01000013">
    <property type="protein sequence ID" value="GEP53610.1"/>
    <property type="molecule type" value="Genomic_DNA"/>
</dbReference>
<gene>
    <name evidence="3" type="ORF">RSO01_07760</name>
</gene>
<dbReference type="InterPro" id="IPR006311">
    <property type="entry name" value="TAT_signal"/>
</dbReference>
<dbReference type="Proteomes" id="UP000321058">
    <property type="component" value="Unassembled WGS sequence"/>
</dbReference>
<evidence type="ECO:0000313" key="4">
    <source>
        <dbReference type="Proteomes" id="UP000321058"/>
    </source>
</evidence>
<dbReference type="PANTHER" id="PTHR42928:SF5">
    <property type="entry name" value="BLR1237 PROTEIN"/>
    <property type="match status" value="1"/>
</dbReference>
<dbReference type="SUPFAM" id="SSF53850">
    <property type="entry name" value="Periplasmic binding protein-like II"/>
    <property type="match status" value="1"/>
</dbReference>
<evidence type="ECO:0000256" key="2">
    <source>
        <dbReference type="SAM" id="SignalP"/>
    </source>
</evidence>
<evidence type="ECO:0000256" key="1">
    <source>
        <dbReference type="ARBA" id="ARBA00006987"/>
    </source>
</evidence>
<feature type="chain" id="PRO_5022140961" evidence="2">
    <location>
        <begin position="25"/>
        <end position="322"/>
    </location>
</feature>
<sequence>MKTLGRRGILAAAAALAASPAALGQAGFPDRAIRFVGGFPPGGPADLSARMLAQSLSEILGQQVVVENKSGAAGNIASLMVAEAKPDGYTLLVGTSIMSIVPSVYDKLPYDPYNSFVAVAHFTTIPMVIVVPADGPKTLQELIALLKKEPGKSYGTPGNGSLIHMGSLLFSQRIGAETLHVPYRGSAPAMQDTLAGRHAFQIDTLGSSKGFIDGGRLRILAVCADQRLAALPDVPTVKEITGFPLDVVTWYLIFAPAGTPQPIIDKLNTDINQAIKSPAIVDKAKGLGMEMVQSTPASSKKFYEEQIAKWAPIVKASGAKVE</sequence>
<dbReference type="PIRSF" id="PIRSF017082">
    <property type="entry name" value="YflP"/>
    <property type="match status" value="1"/>
</dbReference>
<reference evidence="3 4" key="1">
    <citation type="submission" date="2019-07" db="EMBL/GenBank/DDBJ databases">
        <title>Whole genome shotgun sequence of Reyranella soli NBRC 108950.</title>
        <authorList>
            <person name="Hosoyama A."/>
            <person name="Uohara A."/>
            <person name="Ohji S."/>
            <person name="Ichikawa N."/>
        </authorList>
    </citation>
    <scope>NUCLEOTIDE SEQUENCE [LARGE SCALE GENOMIC DNA]</scope>
    <source>
        <strain evidence="3 4">NBRC 108950</strain>
    </source>
</reference>
<dbReference type="Gene3D" id="3.40.190.10">
    <property type="entry name" value="Periplasmic binding protein-like II"/>
    <property type="match status" value="1"/>
</dbReference>
<keyword evidence="2" id="KW-0732">Signal</keyword>
<dbReference type="PROSITE" id="PS51318">
    <property type="entry name" value="TAT"/>
    <property type="match status" value="1"/>
</dbReference>